<evidence type="ECO:0000313" key="3">
    <source>
        <dbReference type="Proteomes" id="UP001168877"/>
    </source>
</evidence>
<feature type="region of interest" description="Disordered" evidence="1">
    <location>
        <begin position="1"/>
        <end position="25"/>
    </location>
</feature>
<comment type="caution">
    <text evidence="2">The sequence shown here is derived from an EMBL/GenBank/DDBJ whole genome shotgun (WGS) entry which is preliminary data.</text>
</comment>
<name>A0AA39S694_ACESA</name>
<evidence type="ECO:0000256" key="1">
    <source>
        <dbReference type="SAM" id="MobiDB-lite"/>
    </source>
</evidence>
<sequence>MSWRLLQPAGSTRRPANQVRPGSDPVMTRTLTDHFWSVSDGFSGQIPPKSPAKLPPVTMDPFLASHAEVFSLLHQAKPPWPPSFKLTLGSLFPAFQTFQTRHKRRRFHAAGRSQPSRRLEPASNLQNRRRLPAADRSPRAWRVELANLTDFSSFHAQITPLYMIRINMENLSSVPVIQRLLKYFALPILGAQPSAILLSDLQRSYELKSFHFNTLPVLRGEPNEDSLQFMKEYYDAVTTIRLGELTEDQLRMRCFPYCMKDEAKKWLLALPAGSLITWEAVETKFFSKYYPAWKTREIRGNIATFEEELGKAFHETWDRYKSLLA</sequence>
<dbReference type="EMBL" id="JAUESC010000382">
    <property type="protein sequence ID" value="KAK0586383.1"/>
    <property type="molecule type" value="Genomic_DNA"/>
</dbReference>
<organism evidence="2 3">
    <name type="scientific">Acer saccharum</name>
    <name type="common">Sugar maple</name>
    <dbReference type="NCBI Taxonomy" id="4024"/>
    <lineage>
        <taxon>Eukaryota</taxon>
        <taxon>Viridiplantae</taxon>
        <taxon>Streptophyta</taxon>
        <taxon>Embryophyta</taxon>
        <taxon>Tracheophyta</taxon>
        <taxon>Spermatophyta</taxon>
        <taxon>Magnoliopsida</taxon>
        <taxon>eudicotyledons</taxon>
        <taxon>Gunneridae</taxon>
        <taxon>Pentapetalae</taxon>
        <taxon>rosids</taxon>
        <taxon>malvids</taxon>
        <taxon>Sapindales</taxon>
        <taxon>Sapindaceae</taxon>
        <taxon>Hippocastanoideae</taxon>
        <taxon>Acereae</taxon>
        <taxon>Acer</taxon>
    </lineage>
</organism>
<reference evidence="2" key="1">
    <citation type="journal article" date="2022" name="Plant J.">
        <title>Strategies of tolerance reflected in two North American maple genomes.</title>
        <authorList>
            <person name="McEvoy S.L."/>
            <person name="Sezen U.U."/>
            <person name="Trouern-Trend A."/>
            <person name="McMahon S.M."/>
            <person name="Schaberg P.G."/>
            <person name="Yang J."/>
            <person name="Wegrzyn J.L."/>
            <person name="Swenson N.G."/>
        </authorList>
    </citation>
    <scope>NUCLEOTIDE SEQUENCE</scope>
    <source>
        <strain evidence="2">NS2018</strain>
    </source>
</reference>
<feature type="region of interest" description="Disordered" evidence="1">
    <location>
        <begin position="106"/>
        <end position="133"/>
    </location>
</feature>
<dbReference type="PANTHER" id="PTHR33223:SF11">
    <property type="entry name" value="ELEMENT PROTEIN, PUTATIVE-RELATED"/>
    <property type="match status" value="1"/>
</dbReference>
<evidence type="ECO:0008006" key="4">
    <source>
        <dbReference type="Google" id="ProtNLM"/>
    </source>
</evidence>
<dbReference type="PANTHER" id="PTHR33223">
    <property type="entry name" value="CCHC-TYPE DOMAIN-CONTAINING PROTEIN"/>
    <property type="match status" value="1"/>
</dbReference>
<protein>
    <recommendedName>
        <fullName evidence="4">Retrotransposon gag domain-containing protein</fullName>
    </recommendedName>
</protein>
<proteinExistence type="predicted"/>
<reference evidence="2" key="2">
    <citation type="submission" date="2023-06" db="EMBL/GenBank/DDBJ databases">
        <authorList>
            <person name="Swenson N.G."/>
            <person name="Wegrzyn J.L."/>
            <person name="Mcevoy S.L."/>
        </authorList>
    </citation>
    <scope>NUCLEOTIDE SEQUENCE</scope>
    <source>
        <strain evidence="2">NS2018</strain>
        <tissue evidence="2">Leaf</tissue>
    </source>
</reference>
<dbReference type="Proteomes" id="UP001168877">
    <property type="component" value="Unassembled WGS sequence"/>
</dbReference>
<keyword evidence="3" id="KW-1185">Reference proteome</keyword>
<evidence type="ECO:0000313" key="2">
    <source>
        <dbReference type="EMBL" id="KAK0586383.1"/>
    </source>
</evidence>
<gene>
    <name evidence="2" type="ORF">LWI29_006011</name>
</gene>
<dbReference type="AlphaFoldDB" id="A0AA39S694"/>
<accession>A0AA39S694</accession>